<protein>
    <submittedName>
        <fullName evidence="1">Uncharacterized protein</fullName>
    </submittedName>
</protein>
<dbReference type="Proteomes" id="UP000184600">
    <property type="component" value="Unassembled WGS sequence"/>
</dbReference>
<sequence>MDFDISLFLQFFMNEKMKKQADQTQKSSN</sequence>
<reference evidence="2" key="1">
    <citation type="submission" date="2016-12" db="EMBL/GenBank/DDBJ databases">
        <authorList>
            <person name="Rodrigo-Torres L."/>
            <person name="Arahal R.D."/>
            <person name="Lucena T."/>
        </authorList>
    </citation>
    <scope>NUCLEOTIDE SEQUENCE [LARGE SCALE GENOMIC DNA]</scope>
</reference>
<name>A0A1M7YU37_9VIBR</name>
<gene>
    <name evidence="1" type="ORF">VQ7734_01936</name>
</gene>
<keyword evidence="2" id="KW-1185">Reference proteome</keyword>
<accession>A0A1M7YU37</accession>
<dbReference type="AlphaFoldDB" id="A0A1M7YU37"/>
<organism evidence="1 2">
    <name type="scientific">Vibrio quintilis</name>
    <dbReference type="NCBI Taxonomy" id="1117707"/>
    <lineage>
        <taxon>Bacteria</taxon>
        <taxon>Pseudomonadati</taxon>
        <taxon>Pseudomonadota</taxon>
        <taxon>Gammaproteobacteria</taxon>
        <taxon>Vibrionales</taxon>
        <taxon>Vibrionaceae</taxon>
        <taxon>Vibrio</taxon>
    </lineage>
</organism>
<proteinExistence type="predicted"/>
<dbReference type="EMBL" id="FRFG01000021">
    <property type="protein sequence ID" value="SHO56167.1"/>
    <property type="molecule type" value="Genomic_DNA"/>
</dbReference>
<evidence type="ECO:0000313" key="2">
    <source>
        <dbReference type="Proteomes" id="UP000184600"/>
    </source>
</evidence>
<evidence type="ECO:0000313" key="1">
    <source>
        <dbReference type="EMBL" id="SHO56167.1"/>
    </source>
</evidence>